<dbReference type="Pfam" id="PF06054">
    <property type="entry name" value="CoiA_nuc"/>
    <property type="match status" value="1"/>
</dbReference>
<dbReference type="Pfam" id="PF25164">
    <property type="entry name" value="CoiA_N"/>
    <property type="match status" value="1"/>
</dbReference>
<keyword evidence="5" id="KW-1185">Reference proteome</keyword>
<accession>A0A6N8FML3</accession>
<evidence type="ECO:0008006" key="6">
    <source>
        <dbReference type="Google" id="ProtNLM"/>
    </source>
</evidence>
<evidence type="ECO:0000259" key="1">
    <source>
        <dbReference type="Pfam" id="PF06054"/>
    </source>
</evidence>
<dbReference type="InterPro" id="IPR057253">
    <property type="entry name" value="CoiA-like_N"/>
</dbReference>
<gene>
    <name evidence="4" type="ORF">GMD78_19640</name>
</gene>
<dbReference type="InterPro" id="IPR021176">
    <property type="entry name" value="Competence-induced_CoiA"/>
</dbReference>
<feature type="domain" description="Competence protein CoiA C-terminal" evidence="3">
    <location>
        <begin position="264"/>
        <end position="406"/>
    </location>
</feature>
<organism evidence="4 5">
    <name type="scientific">Ornithinibacillus caprae</name>
    <dbReference type="NCBI Taxonomy" id="2678566"/>
    <lineage>
        <taxon>Bacteria</taxon>
        <taxon>Bacillati</taxon>
        <taxon>Bacillota</taxon>
        <taxon>Bacilli</taxon>
        <taxon>Bacillales</taxon>
        <taxon>Bacillaceae</taxon>
        <taxon>Ornithinibacillus</taxon>
    </lineage>
</organism>
<dbReference type="AlphaFoldDB" id="A0A6N8FML3"/>
<dbReference type="Pfam" id="PF25166">
    <property type="entry name" value="CoiA_C"/>
    <property type="match status" value="1"/>
</dbReference>
<dbReference type="InterPro" id="IPR057252">
    <property type="entry name" value="CoiA_C"/>
</dbReference>
<evidence type="ECO:0000313" key="5">
    <source>
        <dbReference type="Proteomes" id="UP000469125"/>
    </source>
</evidence>
<dbReference type="InterPro" id="IPR010330">
    <property type="entry name" value="CoiA_nuc"/>
</dbReference>
<feature type="domain" description="Competence protein CoiA-like N-terminal" evidence="2">
    <location>
        <begin position="45"/>
        <end position="92"/>
    </location>
</feature>
<dbReference type="EMBL" id="WOCA01000024">
    <property type="protein sequence ID" value="MUK90573.1"/>
    <property type="molecule type" value="Genomic_DNA"/>
</dbReference>
<comment type="caution">
    <text evidence="4">The sequence shown here is derived from an EMBL/GenBank/DDBJ whole genome shotgun (WGS) entry which is preliminary data.</text>
</comment>
<name>A0A6N8FML3_9BACI</name>
<evidence type="ECO:0000259" key="2">
    <source>
        <dbReference type="Pfam" id="PF25164"/>
    </source>
</evidence>
<evidence type="ECO:0000259" key="3">
    <source>
        <dbReference type="Pfam" id="PF25166"/>
    </source>
</evidence>
<dbReference type="Proteomes" id="UP000469125">
    <property type="component" value="Unassembled WGS sequence"/>
</dbReference>
<evidence type="ECO:0000313" key="4">
    <source>
        <dbReference type="EMBL" id="MUK90573.1"/>
    </source>
</evidence>
<feature type="domain" description="Competence protein CoiA nuclease-like" evidence="1">
    <location>
        <begin position="97"/>
        <end position="251"/>
    </location>
</feature>
<reference evidence="4 5" key="1">
    <citation type="submission" date="2019-11" db="EMBL/GenBank/DDBJ databases">
        <authorList>
            <person name="Li X."/>
        </authorList>
    </citation>
    <scope>NUCLEOTIDE SEQUENCE [LARGE SCALE GENOMIC DNA]</scope>
    <source>
        <strain evidence="4 5">L9</strain>
    </source>
</reference>
<protein>
    <recommendedName>
        <fullName evidence="6">Competence protein CoiA</fullName>
    </recommendedName>
</protein>
<sequence length="418" mass="48843">MPFHEVSMFFLIVCRIMATNSEYIEEGGGHLLQAKTQIGVVTSLTKLTSNEILELKKHKRFFCPTCNEEVIIKAGSQVAPHFAHLSKVNCPANEKGEGAYHEQGKLLLLKWLKDQGYQVSLEAYLPKINQRPDILLKINGKHIAIEYQCARIPTEVIHKRNTGYRSIGITPLWILGANQFKRESSNLIKIDPFTLQFLHQFKTPNQHSLYYFDPNTNVLTTAQDLYEVKKRKALAKLKFSHLDQVLFRSMFLYRQFTKNQLLTNWIYEKNKFRVQPRKNSYGNDLKWKRLLYQKGIAIDHLPSIIYLPVSSQFLMKTPLWDWQSRIVLDMINPLKIGAHFSIGKCFALLRNQSFSSDHFSMLHTIESPIKQYLQWLCKLNIIQQRSATIYEKIREVEFYQHIEEAVMGDKQLIYTLMN</sequence>
<proteinExistence type="predicted"/>
<dbReference type="PIRSF" id="PIRSF007487">
    <property type="entry name" value="Competence-induced_CoiA_bac"/>
    <property type="match status" value="1"/>
</dbReference>